<keyword evidence="1" id="KW-0472">Membrane</keyword>
<feature type="transmembrane region" description="Helical" evidence="1">
    <location>
        <begin position="102"/>
        <end position="121"/>
    </location>
</feature>
<dbReference type="GeneID" id="75828758"/>
<keyword evidence="1" id="KW-1133">Transmembrane helix</keyword>
<name>A0A9P9Y1D2_9HYPO</name>
<reference evidence="2" key="1">
    <citation type="journal article" date="2021" name="J Fungi (Basel)">
        <title>Genomic and Metabolomic Analyses of the Marine Fungus Emericellopsis cladophorae: Insights into Saltwater Adaptability Mechanisms and Its Biosynthetic Potential.</title>
        <authorList>
            <person name="Goncalves M.F.M."/>
            <person name="Hilario S."/>
            <person name="Van de Peer Y."/>
            <person name="Esteves A.C."/>
            <person name="Alves A."/>
        </authorList>
    </citation>
    <scope>NUCLEOTIDE SEQUENCE</scope>
    <source>
        <strain evidence="2">MUM 19.33</strain>
    </source>
</reference>
<dbReference type="EMBL" id="JAGIXG020000022">
    <property type="protein sequence ID" value="KAI6781353.1"/>
    <property type="molecule type" value="Genomic_DNA"/>
</dbReference>
<comment type="caution">
    <text evidence="2">The sequence shown here is derived from an EMBL/GenBank/DDBJ whole genome shotgun (WGS) entry which is preliminary data.</text>
</comment>
<proteinExistence type="predicted"/>
<evidence type="ECO:0000256" key="1">
    <source>
        <dbReference type="SAM" id="Phobius"/>
    </source>
</evidence>
<reference evidence="2" key="2">
    <citation type="submission" date="2022-07" db="EMBL/GenBank/DDBJ databases">
        <authorList>
            <person name="Goncalves M.F.M."/>
            <person name="Hilario S."/>
            <person name="Van De Peer Y."/>
            <person name="Esteves A.C."/>
            <person name="Alves A."/>
        </authorList>
    </citation>
    <scope>NUCLEOTIDE SEQUENCE</scope>
    <source>
        <strain evidence="2">MUM 19.33</strain>
    </source>
</reference>
<keyword evidence="1" id="KW-0812">Transmembrane</keyword>
<sequence>MDTPERAKAMMEPVVKSELDPSRNSRIIANNILTAQVNVPPLYASREYLRFIAYAHEMVRSQHLGGIGHSSKFEFQYTPAIGKMTEMSVFGPSGSPMRSIKTVIATLMVLMALLLVSNLLYPWKKIAARRLGELARPGEQGLQGLL</sequence>
<accession>A0A9P9Y1D2</accession>
<protein>
    <submittedName>
        <fullName evidence="2">Uncharacterized protein</fullName>
    </submittedName>
</protein>
<evidence type="ECO:0000313" key="3">
    <source>
        <dbReference type="Proteomes" id="UP001055219"/>
    </source>
</evidence>
<dbReference type="Proteomes" id="UP001055219">
    <property type="component" value="Unassembled WGS sequence"/>
</dbReference>
<dbReference type="OrthoDB" id="6361347at2759"/>
<organism evidence="2 3">
    <name type="scientific">Emericellopsis cladophorae</name>
    <dbReference type="NCBI Taxonomy" id="2686198"/>
    <lineage>
        <taxon>Eukaryota</taxon>
        <taxon>Fungi</taxon>
        <taxon>Dikarya</taxon>
        <taxon>Ascomycota</taxon>
        <taxon>Pezizomycotina</taxon>
        <taxon>Sordariomycetes</taxon>
        <taxon>Hypocreomycetidae</taxon>
        <taxon>Hypocreales</taxon>
        <taxon>Bionectriaceae</taxon>
        <taxon>Emericellopsis</taxon>
    </lineage>
</organism>
<dbReference type="AlphaFoldDB" id="A0A9P9Y1D2"/>
<gene>
    <name evidence="2" type="ORF">J7T54_002245</name>
</gene>
<keyword evidence="3" id="KW-1185">Reference proteome</keyword>
<evidence type="ECO:0000313" key="2">
    <source>
        <dbReference type="EMBL" id="KAI6781353.1"/>
    </source>
</evidence>
<dbReference type="RefSeq" id="XP_051362209.1">
    <property type="nucleotide sequence ID" value="XM_051506418.1"/>
</dbReference>